<protein>
    <submittedName>
        <fullName evidence="1">Uncharacterized protein</fullName>
    </submittedName>
</protein>
<proteinExistence type="predicted"/>
<dbReference type="AlphaFoldDB" id="A0AA39MM15"/>
<evidence type="ECO:0000313" key="2">
    <source>
        <dbReference type="Proteomes" id="UP001175226"/>
    </source>
</evidence>
<sequence length="118" mass="14180">ALRIEWCKARARMLWWEEEIQLLDEEMRRVISFADWKARWWSERAELRPDASPELQEGLKAFALEHAISEGCKKARVAEKWAPLRRLAQEYQRNLPVEIILEYQLQEEVVEEEVVDDE</sequence>
<name>A0AA39MM15_9AGAR</name>
<comment type="caution">
    <text evidence="1">The sequence shown here is derived from an EMBL/GenBank/DDBJ whole genome shotgun (WGS) entry which is preliminary data.</text>
</comment>
<dbReference type="Proteomes" id="UP001175226">
    <property type="component" value="Unassembled WGS sequence"/>
</dbReference>
<dbReference type="EMBL" id="JAUEPT010000043">
    <property type="protein sequence ID" value="KAK0438380.1"/>
    <property type="molecule type" value="Genomic_DNA"/>
</dbReference>
<accession>A0AA39MM15</accession>
<keyword evidence="2" id="KW-1185">Reference proteome</keyword>
<feature type="non-terminal residue" evidence="1">
    <location>
        <position position="1"/>
    </location>
</feature>
<organism evidence="1 2">
    <name type="scientific">Armillaria borealis</name>
    <dbReference type="NCBI Taxonomy" id="47425"/>
    <lineage>
        <taxon>Eukaryota</taxon>
        <taxon>Fungi</taxon>
        <taxon>Dikarya</taxon>
        <taxon>Basidiomycota</taxon>
        <taxon>Agaricomycotina</taxon>
        <taxon>Agaricomycetes</taxon>
        <taxon>Agaricomycetidae</taxon>
        <taxon>Agaricales</taxon>
        <taxon>Marasmiineae</taxon>
        <taxon>Physalacriaceae</taxon>
        <taxon>Armillaria</taxon>
    </lineage>
</organism>
<gene>
    <name evidence="1" type="ORF">EV421DRAFT_1714308</name>
</gene>
<evidence type="ECO:0000313" key="1">
    <source>
        <dbReference type="EMBL" id="KAK0438380.1"/>
    </source>
</evidence>
<reference evidence="1" key="1">
    <citation type="submission" date="2023-06" db="EMBL/GenBank/DDBJ databases">
        <authorList>
            <consortium name="Lawrence Berkeley National Laboratory"/>
            <person name="Ahrendt S."/>
            <person name="Sahu N."/>
            <person name="Indic B."/>
            <person name="Wong-Bajracharya J."/>
            <person name="Merenyi Z."/>
            <person name="Ke H.-M."/>
            <person name="Monk M."/>
            <person name="Kocsube S."/>
            <person name="Drula E."/>
            <person name="Lipzen A."/>
            <person name="Balint B."/>
            <person name="Henrissat B."/>
            <person name="Andreopoulos B."/>
            <person name="Martin F.M."/>
            <person name="Harder C.B."/>
            <person name="Rigling D."/>
            <person name="Ford K.L."/>
            <person name="Foster G.D."/>
            <person name="Pangilinan J."/>
            <person name="Papanicolaou A."/>
            <person name="Barry K."/>
            <person name="LaButti K."/>
            <person name="Viragh M."/>
            <person name="Koriabine M."/>
            <person name="Yan M."/>
            <person name="Riley R."/>
            <person name="Champramary S."/>
            <person name="Plett K.L."/>
            <person name="Tsai I.J."/>
            <person name="Slot J."/>
            <person name="Sipos G."/>
            <person name="Plett J."/>
            <person name="Nagy L.G."/>
            <person name="Grigoriev I.V."/>
        </authorList>
    </citation>
    <scope>NUCLEOTIDE SEQUENCE</scope>
    <source>
        <strain evidence="1">FPL87.14</strain>
    </source>
</reference>